<keyword evidence="3" id="KW-1185">Reference proteome</keyword>
<protein>
    <submittedName>
        <fullName evidence="2">Uncharacterized protein</fullName>
    </submittedName>
</protein>
<reference evidence="2" key="1">
    <citation type="submission" date="2020-10" db="EMBL/GenBank/DDBJ databases">
        <title>Ca. Dormibacterota MAGs.</title>
        <authorList>
            <person name="Montgomery K."/>
        </authorList>
    </citation>
    <scope>NUCLEOTIDE SEQUENCE [LARGE SCALE GENOMIC DNA]</scope>
    <source>
        <strain evidence="2">SC8812_S17_10</strain>
    </source>
</reference>
<gene>
    <name evidence="2" type="ORF">JF922_06470</name>
</gene>
<evidence type="ECO:0000313" key="2">
    <source>
        <dbReference type="EMBL" id="MBJ7597713.1"/>
    </source>
</evidence>
<accession>A0A934K8N5</accession>
<evidence type="ECO:0000256" key="1">
    <source>
        <dbReference type="SAM" id="MobiDB-lite"/>
    </source>
</evidence>
<dbReference type="AlphaFoldDB" id="A0A934K8N5"/>
<sequence>MKSRATREERERRFAEALAAYESGRMTMTEARIAAGLASRPAWLAYRFPRQFGHLCAISAADKRRPVYAPDGGWHFARAERGVQERDRGSRPLRAPHPEDALGR</sequence>
<evidence type="ECO:0000313" key="3">
    <source>
        <dbReference type="Proteomes" id="UP000612893"/>
    </source>
</evidence>
<comment type="caution">
    <text evidence="2">The sequence shown here is derived from an EMBL/GenBank/DDBJ whole genome shotgun (WGS) entry which is preliminary data.</text>
</comment>
<dbReference type="EMBL" id="JAEKNR010000073">
    <property type="protein sequence ID" value="MBJ7597713.1"/>
    <property type="molecule type" value="Genomic_DNA"/>
</dbReference>
<organism evidence="2 3">
    <name type="scientific">Candidatus Nephthysia bennettiae</name>
    <dbReference type="NCBI Taxonomy" id="3127016"/>
    <lineage>
        <taxon>Bacteria</taxon>
        <taxon>Bacillati</taxon>
        <taxon>Candidatus Dormiibacterota</taxon>
        <taxon>Candidatus Dormibacteria</taxon>
        <taxon>Candidatus Dormibacterales</taxon>
        <taxon>Candidatus Dormibacteraceae</taxon>
        <taxon>Candidatus Nephthysia</taxon>
    </lineage>
</organism>
<name>A0A934K8N5_9BACT</name>
<feature type="region of interest" description="Disordered" evidence="1">
    <location>
        <begin position="78"/>
        <end position="104"/>
    </location>
</feature>
<dbReference type="Proteomes" id="UP000612893">
    <property type="component" value="Unassembled WGS sequence"/>
</dbReference>
<proteinExistence type="predicted"/>